<proteinExistence type="predicted"/>
<reference evidence="1" key="1">
    <citation type="submission" date="2019-04" db="EMBL/GenBank/DDBJ databases">
        <title>Microbes associate with the intestines of laboratory mice.</title>
        <authorList>
            <person name="Navarre W."/>
            <person name="Wong E."/>
            <person name="Huang K."/>
            <person name="Tropini C."/>
            <person name="Ng K."/>
            <person name="Yu B."/>
        </authorList>
    </citation>
    <scope>NUCLEOTIDE SEQUENCE</scope>
    <source>
        <strain evidence="1">NM09_H32</strain>
    </source>
</reference>
<name>A0AC61R4F4_9FIRM</name>
<dbReference type="EMBL" id="SRYG01000032">
    <property type="protein sequence ID" value="TGY64834.1"/>
    <property type="molecule type" value="Genomic_DNA"/>
</dbReference>
<accession>A0AC61R4F4</accession>
<organism evidence="1 2">
    <name type="scientific">Dubosiella muris</name>
    <dbReference type="NCBI Taxonomy" id="3038133"/>
    <lineage>
        <taxon>Bacteria</taxon>
        <taxon>Bacillati</taxon>
        <taxon>Bacillota</taxon>
        <taxon>Erysipelotrichia</taxon>
        <taxon>Erysipelotrichales</taxon>
        <taxon>Erysipelotrichaceae</taxon>
        <taxon>Dubosiella</taxon>
    </lineage>
</organism>
<comment type="caution">
    <text evidence="1">The sequence shown here is derived from an EMBL/GenBank/DDBJ whole genome shotgun (WGS) entry which is preliminary data.</text>
</comment>
<dbReference type="Proteomes" id="UP000308836">
    <property type="component" value="Unassembled WGS sequence"/>
</dbReference>
<gene>
    <name evidence="1" type="ORF">E5336_11490</name>
</gene>
<sequence>MFSRSPSKRQQIESQLARGSILHMGLHDEKGFFIQPVSYGFAMNPEEVVLYFCAEKRGRKYEVYRQTPDVSVLIDHLSGYKIDVDHYAPCFESLRAQGTVREVTGRQKEKALFALLSHCGFDAGQIGFDNILNDPHLGFYAIELREIVTKKNV</sequence>
<keyword evidence="2" id="KW-1185">Reference proteome</keyword>
<evidence type="ECO:0000313" key="1">
    <source>
        <dbReference type="EMBL" id="TGY64834.1"/>
    </source>
</evidence>
<evidence type="ECO:0000313" key="2">
    <source>
        <dbReference type="Proteomes" id="UP000308836"/>
    </source>
</evidence>
<protein>
    <submittedName>
        <fullName evidence="1">Uncharacterized protein</fullName>
    </submittedName>
</protein>